<gene>
    <name evidence="2" type="ORF">EFK50_15380</name>
</gene>
<keyword evidence="1" id="KW-0732">Signal</keyword>
<keyword evidence="3" id="KW-1185">Reference proteome</keyword>
<feature type="chain" id="PRO_5038486647" description="DUF3558 domain-containing protein" evidence="1">
    <location>
        <begin position="19"/>
        <end position="199"/>
    </location>
</feature>
<dbReference type="OrthoDB" id="3785371at2"/>
<evidence type="ECO:0008006" key="4">
    <source>
        <dbReference type="Google" id="ProtNLM"/>
    </source>
</evidence>
<sequence length="199" mass="20620">MRTRRLVTLALVAVTVLAGCSDGDPAAPVSSAPRAIKDLDPASMSLVRVEFCDLVPVAAVRTALGSEPRTPDEWRNGDPIPGGGPGGIGHEFGCSWTSPAGRIARAWVFARPIAPAYARTLVRAAGRKTGCTTTASAFGEPGLLQSCSGPGKSLVARHAGLFQDTWLSCEVTQTSTRKAVTARADAWCSAVASALDTSK</sequence>
<evidence type="ECO:0000256" key="1">
    <source>
        <dbReference type="SAM" id="SignalP"/>
    </source>
</evidence>
<dbReference type="EMBL" id="RJSE01000007">
    <property type="protein sequence ID" value="RNL63092.1"/>
    <property type="molecule type" value="Genomic_DNA"/>
</dbReference>
<organism evidence="2 3">
    <name type="scientific">Nocardioides marmoriginsengisoli</name>
    <dbReference type="NCBI Taxonomy" id="661483"/>
    <lineage>
        <taxon>Bacteria</taxon>
        <taxon>Bacillati</taxon>
        <taxon>Actinomycetota</taxon>
        <taxon>Actinomycetes</taxon>
        <taxon>Propionibacteriales</taxon>
        <taxon>Nocardioidaceae</taxon>
        <taxon>Nocardioides</taxon>
    </lineage>
</organism>
<comment type="caution">
    <text evidence="2">The sequence shown here is derived from an EMBL/GenBank/DDBJ whole genome shotgun (WGS) entry which is preliminary data.</text>
</comment>
<dbReference type="PROSITE" id="PS51257">
    <property type="entry name" value="PROKAR_LIPOPROTEIN"/>
    <property type="match status" value="1"/>
</dbReference>
<reference evidence="2 3" key="1">
    <citation type="submission" date="2018-11" db="EMBL/GenBank/DDBJ databases">
        <authorList>
            <person name="Li F."/>
        </authorList>
    </citation>
    <scope>NUCLEOTIDE SEQUENCE [LARGE SCALE GENOMIC DNA]</scope>
    <source>
        <strain evidence="2 3">Gsoil 097</strain>
    </source>
</reference>
<name>A0A3N0CI27_9ACTN</name>
<feature type="signal peptide" evidence="1">
    <location>
        <begin position="1"/>
        <end position="18"/>
    </location>
</feature>
<evidence type="ECO:0000313" key="2">
    <source>
        <dbReference type="EMBL" id="RNL63092.1"/>
    </source>
</evidence>
<evidence type="ECO:0000313" key="3">
    <source>
        <dbReference type="Proteomes" id="UP000267128"/>
    </source>
</evidence>
<dbReference type="Proteomes" id="UP000267128">
    <property type="component" value="Unassembled WGS sequence"/>
</dbReference>
<dbReference type="AlphaFoldDB" id="A0A3N0CI27"/>
<accession>A0A3N0CI27</accession>
<proteinExistence type="predicted"/>
<protein>
    <recommendedName>
        <fullName evidence="4">DUF3558 domain-containing protein</fullName>
    </recommendedName>
</protein>
<dbReference type="RefSeq" id="WP_123228384.1">
    <property type="nucleotide sequence ID" value="NZ_RJSE01000007.1"/>
</dbReference>